<feature type="coiled-coil region" evidence="1">
    <location>
        <begin position="131"/>
        <end position="165"/>
    </location>
</feature>
<dbReference type="RefSeq" id="WP_173849461.1">
    <property type="nucleotide sequence ID" value="NZ_JAAISB010000024.1"/>
</dbReference>
<comment type="caution">
    <text evidence="2">The sequence shown here is derived from an EMBL/GenBank/DDBJ whole genome shotgun (WGS) entry which is preliminary data.</text>
</comment>
<dbReference type="EMBL" id="JAJFBX010000008">
    <property type="protein sequence ID" value="MCC2746909.1"/>
    <property type="molecule type" value="Genomic_DNA"/>
</dbReference>
<gene>
    <name evidence="2" type="ORF">LK487_07670</name>
</gene>
<sequence>MEHPEDYKLRKRYEADRASGIAPGSMAQWMNDTAFKGLTTKLEAHRERIIAQVEEERRKEPHTYGDFIREIAKANSDIAKYKDVPENLQNSYRVKLNKQFDDLVDRGYFSERSRGEWISRELSNYLWSEEYKTAKDNLSEATKRLRKYEKLKEDWETDNKELIEAERLRTKREELLSADPETLRALGITPPPVQKVSRAEEVGESVKSNDDLMSHDEYLAGLVKIRETKNYGRYK</sequence>
<keyword evidence="1" id="KW-0175">Coiled coil</keyword>
<name>A0AAW4WP13_9FIRM</name>
<proteinExistence type="predicted"/>
<dbReference type="Proteomes" id="UP001197847">
    <property type="component" value="Unassembled WGS sequence"/>
</dbReference>
<accession>A0AAW4WP13</accession>
<organism evidence="2 3">
    <name type="scientific">Agathobacter rectalis</name>
    <dbReference type="NCBI Taxonomy" id="39491"/>
    <lineage>
        <taxon>Bacteria</taxon>
        <taxon>Bacillati</taxon>
        <taxon>Bacillota</taxon>
        <taxon>Clostridia</taxon>
        <taxon>Lachnospirales</taxon>
        <taxon>Lachnospiraceae</taxon>
        <taxon>Agathobacter</taxon>
    </lineage>
</organism>
<reference evidence="2" key="1">
    <citation type="submission" date="2021-10" db="EMBL/GenBank/DDBJ databases">
        <title>Collection of gut derived symbiotic bacterial strains cultured from healthy donors.</title>
        <authorList>
            <person name="Lin H."/>
            <person name="Littmann E."/>
            <person name="Claire K."/>
            <person name="Pamer E."/>
        </authorList>
    </citation>
    <scope>NUCLEOTIDE SEQUENCE</scope>
    <source>
        <strain evidence="2">MSK.22.92</strain>
    </source>
</reference>
<protein>
    <submittedName>
        <fullName evidence="2">Uncharacterized protein</fullName>
    </submittedName>
</protein>
<evidence type="ECO:0000256" key="1">
    <source>
        <dbReference type="SAM" id="Coils"/>
    </source>
</evidence>
<dbReference type="AlphaFoldDB" id="A0AAW4WP13"/>
<evidence type="ECO:0000313" key="3">
    <source>
        <dbReference type="Proteomes" id="UP001197847"/>
    </source>
</evidence>
<evidence type="ECO:0000313" key="2">
    <source>
        <dbReference type="EMBL" id="MCC2746909.1"/>
    </source>
</evidence>